<evidence type="ECO:0000313" key="2">
    <source>
        <dbReference type="Proteomes" id="UP000194350"/>
    </source>
</evidence>
<name>A0A1Y2SA48_9GAMM</name>
<gene>
    <name evidence="1" type="ORF">Xvie_02639</name>
</gene>
<keyword evidence="2" id="KW-1185">Reference proteome</keyword>
<organism evidence="1 2">
    <name type="scientific">Xenorhabdus vietnamensis</name>
    <dbReference type="NCBI Taxonomy" id="351656"/>
    <lineage>
        <taxon>Bacteria</taxon>
        <taxon>Pseudomonadati</taxon>
        <taxon>Pseudomonadota</taxon>
        <taxon>Gammaproteobacteria</taxon>
        <taxon>Enterobacterales</taxon>
        <taxon>Morganellaceae</taxon>
        <taxon>Xenorhabdus</taxon>
    </lineage>
</organism>
<reference evidence="1 2" key="1">
    <citation type="submission" date="2016-10" db="EMBL/GenBank/DDBJ databases">
        <title>Systematic genetic and metabolomic analysis of Xenorhabdus and Photorhabdus spp., highlights the requirements for a dual symbiotic and pathogenic life style.</title>
        <authorList>
            <person name="Tobias N.J."/>
            <person name="Wolff H."/>
            <person name="Djahanschiri B."/>
            <person name="Pidot S.J."/>
            <person name="Stinear T.P."/>
            <person name="Ebersberger I."/>
            <person name="Bode H.B."/>
        </authorList>
    </citation>
    <scope>NUCLEOTIDE SEQUENCE [LARGE SCALE GENOMIC DNA]</scope>
    <source>
        <strain evidence="1 2">DSM 22392</strain>
    </source>
</reference>
<dbReference type="AlphaFoldDB" id="A0A1Y2SA48"/>
<sequence>MPDHFLTPRYARSQGASKAKCITIMKRYLKCKSISDIGIKLYKKEDINEPIIHFINDFLPKLKEWYLITFNDSDQCYQYRIIENNSEVIPLLINTLNRNSHNKEIIHIIVIYQSVNINLLCFNDPK</sequence>
<proteinExistence type="predicted"/>
<protein>
    <submittedName>
        <fullName evidence="1">Uncharacterized protein</fullName>
    </submittedName>
</protein>
<accession>A0A1Y2SA48</accession>
<evidence type="ECO:0000313" key="1">
    <source>
        <dbReference type="EMBL" id="OTA15558.1"/>
    </source>
</evidence>
<comment type="caution">
    <text evidence="1">The sequence shown here is derived from an EMBL/GenBank/DDBJ whole genome shotgun (WGS) entry which is preliminary data.</text>
</comment>
<dbReference type="Proteomes" id="UP000194350">
    <property type="component" value="Unassembled WGS sequence"/>
</dbReference>
<dbReference type="EMBL" id="MUBJ01000014">
    <property type="protein sequence ID" value="OTA15558.1"/>
    <property type="molecule type" value="Genomic_DNA"/>
</dbReference>